<dbReference type="AlphaFoldDB" id="A0A8S2TD60"/>
<dbReference type="PANTHER" id="PTHR22677:SF4">
    <property type="entry name" value="USHER SYNDROME TYPE-1G PROTEIN-LIKE PROTEIN"/>
    <property type="match status" value="1"/>
</dbReference>
<organism evidence="3 4">
    <name type="scientific">Didymodactylos carnosus</name>
    <dbReference type="NCBI Taxonomy" id="1234261"/>
    <lineage>
        <taxon>Eukaryota</taxon>
        <taxon>Metazoa</taxon>
        <taxon>Spiralia</taxon>
        <taxon>Gnathifera</taxon>
        <taxon>Rotifera</taxon>
        <taxon>Eurotatoria</taxon>
        <taxon>Bdelloidea</taxon>
        <taxon>Philodinida</taxon>
        <taxon>Philodinidae</taxon>
        <taxon>Didymodactylos</taxon>
    </lineage>
</organism>
<dbReference type="EMBL" id="CAJNOK010032563">
    <property type="protein sequence ID" value="CAF1485456.1"/>
    <property type="molecule type" value="Genomic_DNA"/>
</dbReference>
<gene>
    <name evidence="2" type="ORF">OVA965_LOCUS36255</name>
    <name evidence="3" type="ORF">TMI583_LOCUS37265</name>
</gene>
<dbReference type="SMART" id="SM00248">
    <property type="entry name" value="ANK"/>
    <property type="match status" value="1"/>
</dbReference>
<dbReference type="Gene3D" id="1.25.40.20">
    <property type="entry name" value="Ankyrin repeat-containing domain"/>
    <property type="match status" value="1"/>
</dbReference>
<keyword evidence="1" id="KW-0040">ANK repeat</keyword>
<comment type="caution">
    <text evidence="3">The sequence shown here is derived from an EMBL/GenBank/DDBJ whole genome shotgun (WGS) entry which is preliminary data.</text>
</comment>
<evidence type="ECO:0000313" key="2">
    <source>
        <dbReference type="EMBL" id="CAF1485456.1"/>
    </source>
</evidence>
<evidence type="ECO:0000256" key="1">
    <source>
        <dbReference type="PROSITE-ProRule" id="PRU00023"/>
    </source>
</evidence>
<dbReference type="InterPro" id="IPR002110">
    <property type="entry name" value="Ankyrin_rpt"/>
</dbReference>
<protein>
    <submittedName>
        <fullName evidence="3">Uncharacterized protein</fullName>
    </submittedName>
</protein>
<reference evidence="3" key="1">
    <citation type="submission" date="2021-02" db="EMBL/GenBank/DDBJ databases">
        <authorList>
            <person name="Nowell W R."/>
        </authorList>
    </citation>
    <scope>NUCLEOTIDE SEQUENCE</scope>
</reference>
<feature type="non-terminal residue" evidence="3">
    <location>
        <position position="1"/>
    </location>
</feature>
<dbReference type="PROSITE" id="PS50088">
    <property type="entry name" value="ANK_REPEAT"/>
    <property type="match status" value="1"/>
</dbReference>
<dbReference type="PROSITE" id="PS50297">
    <property type="entry name" value="ANK_REP_REGION"/>
    <property type="match status" value="1"/>
</dbReference>
<accession>A0A8S2TD60</accession>
<dbReference type="Proteomes" id="UP000682733">
    <property type="component" value="Unassembled WGS sequence"/>
</dbReference>
<feature type="repeat" description="ANK" evidence="1">
    <location>
        <begin position="53"/>
        <end position="85"/>
    </location>
</feature>
<evidence type="ECO:0000313" key="4">
    <source>
        <dbReference type="Proteomes" id="UP000682733"/>
    </source>
</evidence>
<dbReference type="InterPro" id="IPR036770">
    <property type="entry name" value="Ankyrin_rpt-contain_sf"/>
</dbReference>
<dbReference type="SUPFAM" id="SSF48403">
    <property type="entry name" value="Ankyrin repeat"/>
    <property type="match status" value="1"/>
</dbReference>
<dbReference type="Proteomes" id="UP000677228">
    <property type="component" value="Unassembled WGS sequence"/>
</dbReference>
<evidence type="ECO:0000313" key="3">
    <source>
        <dbReference type="EMBL" id="CAF4275437.1"/>
    </source>
</evidence>
<name>A0A8S2TD60_9BILA</name>
<dbReference type="Pfam" id="PF12796">
    <property type="entry name" value="Ank_2"/>
    <property type="match status" value="1"/>
</dbReference>
<sequence length="321" mass="37111">MEAMEIESVHVDSEELTSADLYHACESNNIEQVMRYIESANINDIINKKLHPSGSTALHIAARKGHNEIVKLLLKNNAFRSTTNNYGLTPIEEARTEETRDLFRRINTRHSFMGNLDDAVIEWVTADSDLVKKILDEQEVLITPFAAFNVTNVKRHDSSTNSSVLVEIELEEYEYELDLPRAFYDTLALKLPQGVIKDEDQLGRKINNDYSIVCYGIHVSLSTISTLPDVIYIDDDDECKCIAQINLINNKKVCLMITLNFSEYVIPLIHEQQHIQFIYIYQDYQDKFEKNQKWMKSYRKIRGLFIIKDDLITALNKDIEP</sequence>
<dbReference type="InterPro" id="IPR039323">
    <property type="entry name" value="ANKRD_45/46/60"/>
</dbReference>
<dbReference type="PANTHER" id="PTHR22677">
    <property type="entry name" value="ANKYRIN REPEAT DOMAIN-CONTAINING PROTEIN 60"/>
    <property type="match status" value="1"/>
</dbReference>
<proteinExistence type="predicted"/>
<dbReference type="EMBL" id="CAJOBA010054515">
    <property type="protein sequence ID" value="CAF4275437.1"/>
    <property type="molecule type" value="Genomic_DNA"/>
</dbReference>